<organism evidence="1 2">
    <name type="scientific">Bagarius yarrelli</name>
    <name type="common">Goonch</name>
    <name type="synonym">Bagrus yarrelli</name>
    <dbReference type="NCBI Taxonomy" id="175774"/>
    <lineage>
        <taxon>Eukaryota</taxon>
        <taxon>Metazoa</taxon>
        <taxon>Chordata</taxon>
        <taxon>Craniata</taxon>
        <taxon>Vertebrata</taxon>
        <taxon>Euteleostomi</taxon>
        <taxon>Actinopterygii</taxon>
        <taxon>Neopterygii</taxon>
        <taxon>Teleostei</taxon>
        <taxon>Ostariophysi</taxon>
        <taxon>Siluriformes</taxon>
        <taxon>Sisoridae</taxon>
        <taxon>Sisorinae</taxon>
        <taxon>Bagarius</taxon>
    </lineage>
</organism>
<gene>
    <name evidence="1" type="ORF">Baya_12695</name>
</gene>
<keyword evidence="2" id="KW-1185">Reference proteome</keyword>
<reference evidence="1 2" key="1">
    <citation type="journal article" date="2019" name="Genome Biol. Evol.">
        <title>Whole-Genome Sequencing of the Giant Devil Catfish, Bagarius yarrelli.</title>
        <authorList>
            <person name="Jiang W."/>
            <person name="Lv Y."/>
            <person name="Cheng L."/>
            <person name="Yang K."/>
            <person name="Chao B."/>
            <person name="Wang X."/>
            <person name="Li Y."/>
            <person name="Pan X."/>
            <person name="You X."/>
            <person name="Zhang Y."/>
            <person name="Yang J."/>
            <person name="Li J."/>
            <person name="Zhang X."/>
            <person name="Liu S."/>
            <person name="Sun C."/>
            <person name="Yang J."/>
            <person name="Shi Q."/>
        </authorList>
    </citation>
    <scope>NUCLEOTIDE SEQUENCE [LARGE SCALE GENOMIC DNA]</scope>
    <source>
        <strain evidence="1">JWS20170419001</strain>
        <tissue evidence="1">Muscle</tissue>
    </source>
</reference>
<proteinExistence type="predicted"/>
<accession>A0A556V3S0</accession>
<sequence>MCIDVMATEDRKQRDALTNWWRSRNSLYAGFWKSSPRKLRHGRYSPVWRKQKQTDAFPSGAMAPRNTTQYLMELAYSELNITAPSSKKNCPPPQHENTNSYTSVFTDEDNMDFQHRDFESVFFQNEL</sequence>
<name>A0A556V3S0_BAGYA</name>
<comment type="caution">
    <text evidence="1">The sequence shown here is derived from an EMBL/GenBank/DDBJ whole genome shotgun (WGS) entry which is preliminary data.</text>
</comment>
<protein>
    <submittedName>
        <fullName evidence="1">Uncharacterized protein</fullName>
    </submittedName>
</protein>
<evidence type="ECO:0000313" key="1">
    <source>
        <dbReference type="EMBL" id="TST22564.1"/>
    </source>
</evidence>
<dbReference type="Proteomes" id="UP000319801">
    <property type="component" value="Unassembled WGS sequence"/>
</dbReference>
<dbReference type="OrthoDB" id="8964908at2759"/>
<dbReference type="AlphaFoldDB" id="A0A556V3S0"/>
<dbReference type="EMBL" id="VCAZ01000108">
    <property type="protein sequence ID" value="TST22564.1"/>
    <property type="molecule type" value="Genomic_DNA"/>
</dbReference>
<evidence type="ECO:0000313" key="2">
    <source>
        <dbReference type="Proteomes" id="UP000319801"/>
    </source>
</evidence>